<feature type="region of interest" description="Disordered" evidence="1">
    <location>
        <begin position="1"/>
        <end position="26"/>
    </location>
</feature>
<evidence type="ECO:0000256" key="1">
    <source>
        <dbReference type="SAM" id="MobiDB-lite"/>
    </source>
</evidence>
<organism evidence="2 3">
    <name type="scientific">Synchytrium endobioticum</name>
    <dbReference type="NCBI Taxonomy" id="286115"/>
    <lineage>
        <taxon>Eukaryota</taxon>
        <taxon>Fungi</taxon>
        <taxon>Fungi incertae sedis</taxon>
        <taxon>Chytridiomycota</taxon>
        <taxon>Chytridiomycota incertae sedis</taxon>
        <taxon>Chytridiomycetes</taxon>
        <taxon>Synchytriales</taxon>
        <taxon>Synchytriaceae</taxon>
        <taxon>Synchytrium</taxon>
    </lineage>
</organism>
<reference evidence="2 3" key="1">
    <citation type="journal article" date="2019" name="Sci. Rep.">
        <title>Comparative genomics of chytrid fungi reveal insights into the obligate biotrophic and pathogenic lifestyle of Synchytrium endobioticum.</title>
        <authorList>
            <person name="van de Vossenberg B.T.L.H."/>
            <person name="Warris S."/>
            <person name="Nguyen H.D.T."/>
            <person name="van Gent-Pelzer M.P.E."/>
            <person name="Joly D.L."/>
            <person name="van de Geest H.C."/>
            <person name="Bonants P.J.M."/>
            <person name="Smith D.S."/>
            <person name="Levesque C.A."/>
            <person name="van der Lee T.A.J."/>
        </authorList>
    </citation>
    <scope>NUCLEOTIDE SEQUENCE [LARGE SCALE GENOMIC DNA]</scope>
    <source>
        <strain evidence="2 3">MB42</strain>
    </source>
</reference>
<sequence>MEGQNEMRKRTLYRHVSSGQTEDRPAKVKQLATLALPSDPVVRVDSDHGSGRSLLATSAKVTPGGNLP</sequence>
<comment type="caution">
    <text evidence="2">The sequence shown here is derived from an EMBL/GenBank/DDBJ whole genome shotgun (WGS) entry which is preliminary data.</text>
</comment>
<evidence type="ECO:0000313" key="3">
    <source>
        <dbReference type="Proteomes" id="UP000317494"/>
    </source>
</evidence>
<dbReference type="EMBL" id="QEAN01000078">
    <property type="protein sequence ID" value="TPX49723.1"/>
    <property type="molecule type" value="Genomic_DNA"/>
</dbReference>
<proteinExistence type="predicted"/>
<feature type="region of interest" description="Disordered" evidence="1">
    <location>
        <begin position="42"/>
        <end position="68"/>
    </location>
</feature>
<dbReference type="VEuPathDB" id="FungiDB:SeMB42_g02498"/>
<keyword evidence="3" id="KW-1185">Reference proteome</keyword>
<evidence type="ECO:0000313" key="2">
    <source>
        <dbReference type="EMBL" id="TPX49723.1"/>
    </source>
</evidence>
<dbReference type="AlphaFoldDB" id="A0A507DDS0"/>
<gene>
    <name evidence="2" type="ORF">SeMB42_g02498</name>
</gene>
<protein>
    <submittedName>
        <fullName evidence="2">Uncharacterized protein</fullName>
    </submittedName>
</protein>
<name>A0A507DDS0_9FUNG</name>
<accession>A0A507DDS0</accession>
<dbReference type="Proteomes" id="UP000317494">
    <property type="component" value="Unassembled WGS sequence"/>
</dbReference>